<reference evidence="3 4" key="1">
    <citation type="submission" date="2017-06" db="EMBL/GenBank/DDBJ databases">
        <title>Ant-infecting Ophiocordyceps genomes reveal a high diversity of potential behavioral manipulation genes and a possible major role for enterotoxins.</title>
        <authorList>
            <person name="De Bekker C."/>
            <person name="Evans H.C."/>
            <person name="Brachmann A."/>
            <person name="Hughes D.P."/>
        </authorList>
    </citation>
    <scope>NUCLEOTIDE SEQUENCE [LARGE SCALE GENOMIC DNA]</scope>
    <source>
        <strain evidence="3 4">1348a</strain>
    </source>
</reference>
<gene>
    <name evidence="3" type="ORF">CDD82_6166</name>
</gene>
<feature type="region of interest" description="Disordered" evidence="2">
    <location>
        <begin position="176"/>
        <end position="195"/>
    </location>
</feature>
<comment type="caution">
    <text evidence="3">The sequence shown here is derived from an EMBL/GenBank/DDBJ whole genome shotgun (WGS) entry which is preliminary data.</text>
</comment>
<evidence type="ECO:0000256" key="2">
    <source>
        <dbReference type="SAM" id="MobiDB-lite"/>
    </source>
</evidence>
<name>A0A2C5Y203_9HYPO</name>
<keyword evidence="4" id="KW-1185">Reference proteome</keyword>
<evidence type="ECO:0000256" key="1">
    <source>
        <dbReference type="SAM" id="Coils"/>
    </source>
</evidence>
<protein>
    <submittedName>
        <fullName evidence="3">Uncharacterized protein</fullName>
    </submittedName>
</protein>
<organism evidence="3 4">
    <name type="scientific">Ophiocordyceps australis</name>
    <dbReference type="NCBI Taxonomy" id="1399860"/>
    <lineage>
        <taxon>Eukaryota</taxon>
        <taxon>Fungi</taxon>
        <taxon>Dikarya</taxon>
        <taxon>Ascomycota</taxon>
        <taxon>Pezizomycotina</taxon>
        <taxon>Sordariomycetes</taxon>
        <taxon>Hypocreomycetidae</taxon>
        <taxon>Hypocreales</taxon>
        <taxon>Ophiocordycipitaceae</taxon>
        <taxon>Ophiocordyceps</taxon>
    </lineage>
</organism>
<dbReference type="EMBL" id="NJEU01000610">
    <property type="protein sequence ID" value="PHH72128.1"/>
    <property type="molecule type" value="Genomic_DNA"/>
</dbReference>
<feature type="coiled-coil region" evidence="1">
    <location>
        <begin position="299"/>
        <end position="329"/>
    </location>
</feature>
<sequence>MSKSQCQDALEQVKQHWVVEKCDEWDSNVLWPMAARNKLSGAYLPLMRADVFSLTEQKGLEAVKYEILSLRYRNLYTRDSDATQALVNLLARHKIDKQTTIQHLENHGLLPNSDIQMSMRETWHLCLDKQYIVAEDAQLAQPCVVEENGRLSYQELEDIQEAPNENPCDATMAESTIQAASPSPRPLCVSQEQDQDTEMICNDKSDPTTTASNSEHGEELLDVNMKNMLRIWRRLDKIEKKHLETSQKQHLESSRLDQGVSELLTRQRRNQKTIESLTSNVEIFHHKTAAQAHDSITMASEVEKLLQSIQNLKEEMQAQANDIQQILSKGSSDC</sequence>
<proteinExistence type="predicted"/>
<evidence type="ECO:0000313" key="3">
    <source>
        <dbReference type="EMBL" id="PHH72128.1"/>
    </source>
</evidence>
<accession>A0A2C5Y203</accession>
<dbReference type="Proteomes" id="UP000224854">
    <property type="component" value="Unassembled WGS sequence"/>
</dbReference>
<keyword evidence="1" id="KW-0175">Coiled coil</keyword>
<dbReference type="AlphaFoldDB" id="A0A2C5Y203"/>
<evidence type="ECO:0000313" key="4">
    <source>
        <dbReference type="Proteomes" id="UP000224854"/>
    </source>
</evidence>